<evidence type="ECO:0000256" key="1">
    <source>
        <dbReference type="ARBA" id="ARBA00022679"/>
    </source>
</evidence>
<evidence type="ECO:0000256" key="2">
    <source>
        <dbReference type="ARBA" id="ARBA00023315"/>
    </source>
</evidence>
<proteinExistence type="predicted"/>
<dbReference type="SUPFAM" id="SSF55729">
    <property type="entry name" value="Acyl-CoA N-acyltransferases (Nat)"/>
    <property type="match status" value="2"/>
</dbReference>
<dbReference type="InterPro" id="IPR050832">
    <property type="entry name" value="Bact_Acetyltransf"/>
</dbReference>
<organism evidence="4 5">
    <name type="scientific">Rhodococcus chondri</name>
    <dbReference type="NCBI Taxonomy" id="3065941"/>
    <lineage>
        <taxon>Bacteria</taxon>
        <taxon>Bacillati</taxon>
        <taxon>Actinomycetota</taxon>
        <taxon>Actinomycetes</taxon>
        <taxon>Mycobacteriales</taxon>
        <taxon>Nocardiaceae</taxon>
        <taxon>Rhodococcus</taxon>
    </lineage>
</organism>
<sequence>MHIEPRPLEDPDVQALIDEVQLEYVQRYGGPDHTALHPEEFTPPRGLFLLAHSGTTPLGIGGWRARDSDHEGLRDGDAEIKRMYVRGGSRRRGIARRVLDALERTAADAGRRRMVLETGTEQPEAIAMYAAAGYDTLPERFGLWGDSESSLYFSKELPPIRLATEADLPTLQDIERAAGEPFAELDMALVADDAPPTIAELLSYVDEGRNWVSFDENGTPVAYLIADIVDDAVHIEQISVHPRHGRRGIGRGLIDHLAGWARDRGYSALTLTTYHDVPWNAPYYKRLGFHMLDDDQLTPELSDIRAGEAERGLDRWPRIAMRLELEN</sequence>
<reference evidence="4 5" key="1">
    <citation type="submission" date="2023-08" db="EMBL/GenBank/DDBJ databases">
        <authorList>
            <person name="Girao M."/>
            <person name="Carvalho M.F."/>
        </authorList>
    </citation>
    <scope>NUCLEOTIDE SEQUENCE [LARGE SCALE GENOMIC DNA]</scope>
    <source>
        <strain evidence="4 5">CC-R104</strain>
    </source>
</reference>
<feature type="domain" description="N-acetyltransferase" evidence="3">
    <location>
        <begin position="158"/>
        <end position="326"/>
    </location>
</feature>
<evidence type="ECO:0000313" key="5">
    <source>
        <dbReference type="Proteomes" id="UP001331936"/>
    </source>
</evidence>
<keyword evidence="2" id="KW-0012">Acyltransferase</keyword>
<dbReference type="Pfam" id="PF00583">
    <property type="entry name" value="Acetyltransf_1"/>
    <property type="match status" value="2"/>
</dbReference>
<dbReference type="CDD" id="cd04301">
    <property type="entry name" value="NAT_SF"/>
    <property type="match status" value="1"/>
</dbReference>
<dbReference type="PANTHER" id="PTHR43877:SF2">
    <property type="entry name" value="AMINOALKYLPHOSPHONATE N-ACETYLTRANSFERASE-RELATED"/>
    <property type="match status" value="1"/>
</dbReference>
<evidence type="ECO:0000259" key="3">
    <source>
        <dbReference type="PROSITE" id="PS51186"/>
    </source>
</evidence>
<dbReference type="PROSITE" id="PS51186">
    <property type="entry name" value="GNAT"/>
    <property type="match status" value="2"/>
</dbReference>
<gene>
    <name evidence="4" type="ORF">Q8814_06755</name>
</gene>
<dbReference type="Proteomes" id="UP001331936">
    <property type="component" value="Unassembled WGS sequence"/>
</dbReference>
<dbReference type="RefSeq" id="WP_330151250.1">
    <property type="nucleotide sequence ID" value="NZ_JAUZMZ010000025.1"/>
</dbReference>
<keyword evidence="5" id="KW-1185">Reference proteome</keyword>
<dbReference type="Gene3D" id="3.40.630.30">
    <property type="match status" value="2"/>
</dbReference>
<feature type="domain" description="N-acetyltransferase" evidence="3">
    <location>
        <begin position="3"/>
        <end position="158"/>
    </location>
</feature>
<dbReference type="PANTHER" id="PTHR43877">
    <property type="entry name" value="AMINOALKYLPHOSPHONATE N-ACETYLTRANSFERASE-RELATED-RELATED"/>
    <property type="match status" value="1"/>
</dbReference>
<name>A0ABU7JQQ1_9NOCA</name>
<evidence type="ECO:0000313" key="4">
    <source>
        <dbReference type="EMBL" id="MEE2031814.1"/>
    </source>
</evidence>
<comment type="caution">
    <text evidence="4">The sequence shown here is derived from an EMBL/GenBank/DDBJ whole genome shotgun (WGS) entry which is preliminary data.</text>
</comment>
<dbReference type="InterPro" id="IPR016181">
    <property type="entry name" value="Acyl_CoA_acyltransferase"/>
</dbReference>
<accession>A0ABU7JQQ1</accession>
<dbReference type="InterPro" id="IPR000182">
    <property type="entry name" value="GNAT_dom"/>
</dbReference>
<dbReference type="EMBL" id="JAUZMZ010000025">
    <property type="protein sequence ID" value="MEE2031814.1"/>
    <property type="molecule type" value="Genomic_DNA"/>
</dbReference>
<protein>
    <submittedName>
        <fullName evidence="4">GNAT family N-acetyltransferase</fullName>
    </submittedName>
</protein>
<keyword evidence="1" id="KW-0808">Transferase</keyword>